<protein>
    <submittedName>
        <fullName evidence="1">Uncharacterized protein</fullName>
    </submittedName>
</protein>
<dbReference type="AlphaFoldDB" id="A0A0V1C1M6"/>
<organism evidence="1 2">
    <name type="scientific">Trichinella spiralis</name>
    <name type="common">Trichina worm</name>
    <dbReference type="NCBI Taxonomy" id="6334"/>
    <lineage>
        <taxon>Eukaryota</taxon>
        <taxon>Metazoa</taxon>
        <taxon>Ecdysozoa</taxon>
        <taxon>Nematoda</taxon>
        <taxon>Enoplea</taxon>
        <taxon>Dorylaimia</taxon>
        <taxon>Trichinellida</taxon>
        <taxon>Trichinellidae</taxon>
        <taxon>Trichinella</taxon>
    </lineage>
</organism>
<comment type="caution">
    <text evidence="1">The sequence shown here is derived from an EMBL/GenBank/DDBJ whole genome shotgun (WGS) entry which is preliminary data.</text>
</comment>
<evidence type="ECO:0000313" key="2">
    <source>
        <dbReference type="Proteomes" id="UP000054776"/>
    </source>
</evidence>
<reference evidence="1 2" key="1">
    <citation type="submission" date="2015-01" db="EMBL/GenBank/DDBJ databases">
        <title>Evolution of Trichinella species and genotypes.</title>
        <authorList>
            <person name="Korhonen P.K."/>
            <person name="Edoardo P."/>
            <person name="Giuseppe L.R."/>
            <person name="Gasser R.B."/>
        </authorList>
    </citation>
    <scope>NUCLEOTIDE SEQUENCE [LARGE SCALE GENOMIC DNA]</scope>
    <source>
        <strain evidence="1">ISS3</strain>
    </source>
</reference>
<dbReference type="EMBL" id="JYDH01000001">
    <property type="protein sequence ID" value="KRY43243.1"/>
    <property type="molecule type" value="Genomic_DNA"/>
</dbReference>
<keyword evidence="2" id="KW-1185">Reference proteome</keyword>
<evidence type="ECO:0000313" key="1">
    <source>
        <dbReference type="EMBL" id="KRY43243.1"/>
    </source>
</evidence>
<dbReference type="InParanoid" id="A0A0V1C1M6"/>
<name>A0A0V1C1M6_TRISP</name>
<accession>A0A0V1C1M6</accession>
<proteinExistence type="predicted"/>
<gene>
    <name evidence="1" type="ORF">T01_7831</name>
</gene>
<dbReference type="Proteomes" id="UP000054776">
    <property type="component" value="Unassembled WGS sequence"/>
</dbReference>
<sequence length="68" mass="7799">MRPQPVTISSKFTCQLRLHCDLVIRVILISAVFKMLPLSGQRPLFLASICFVTRSRCFCRMERSLAVL</sequence>